<evidence type="ECO:0000256" key="9">
    <source>
        <dbReference type="SAM" id="Phobius"/>
    </source>
</evidence>
<dbReference type="InterPro" id="IPR051621">
    <property type="entry name" value="T2SS_protein_J"/>
</dbReference>
<dbReference type="GO" id="GO:0015628">
    <property type="term" value="P:protein secretion by the type II secretion system"/>
    <property type="evidence" value="ECO:0007669"/>
    <property type="project" value="TreeGrafter"/>
</dbReference>
<evidence type="ECO:0000256" key="3">
    <source>
        <dbReference type="ARBA" id="ARBA00022481"/>
    </source>
</evidence>
<keyword evidence="5 9" id="KW-0812">Transmembrane</keyword>
<dbReference type="PANTHER" id="PTHR39583">
    <property type="entry name" value="TYPE II SECRETION SYSTEM PROTEIN J-RELATED"/>
    <property type="match status" value="1"/>
</dbReference>
<dbReference type="Proteomes" id="UP000199550">
    <property type="component" value="Unassembled WGS sequence"/>
</dbReference>
<accession>A0A1I4JMP6</accession>
<dbReference type="STRING" id="195913.SAMN04488004_14014"/>
<evidence type="ECO:0000256" key="4">
    <source>
        <dbReference type="ARBA" id="ARBA00022519"/>
    </source>
</evidence>
<dbReference type="AlphaFoldDB" id="A0A1I4JMP6"/>
<keyword evidence="3" id="KW-0488">Methylation</keyword>
<dbReference type="PROSITE" id="PS00409">
    <property type="entry name" value="PROKAR_NTER_METHYL"/>
    <property type="match status" value="1"/>
</dbReference>
<keyword evidence="6 9" id="KW-1133">Transmembrane helix</keyword>
<evidence type="ECO:0000256" key="1">
    <source>
        <dbReference type="ARBA" id="ARBA00004377"/>
    </source>
</evidence>
<dbReference type="InterPro" id="IPR045584">
    <property type="entry name" value="Pilin-like"/>
</dbReference>
<keyword evidence="2" id="KW-1003">Cell membrane</keyword>
<keyword evidence="7 9" id="KW-0472">Membrane</keyword>
<dbReference type="EMBL" id="FOTF01000040">
    <property type="protein sequence ID" value="SFL67561.1"/>
    <property type="molecule type" value="Genomic_DNA"/>
</dbReference>
<evidence type="ECO:0000256" key="8">
    <source>
        <dbReference type="SAM" id="MobiDB-lite"/>
    </source>
</evidence>
<evidence type="ECO:0000256" key="7">
    <source>
        <dbReference type="ARBA" id="ARBA00023136"/>
    </source>
</evidence>
<organism evidence="10 11">
    <name type="scientific">Loktanella salsilacus</name>
    <dbReference type="NCBI Taxonomy" id="195913"/>
    <lineage>
        <taxon>Bacteria</taxon>
        <taxon>Pseudomonadati</taxon>
        <taxon>Pseudomonadota</taxon>
        <taxon>Alphaproteobacteria</taxon>
        <taxon>Rhodobacterales</taxon>
        <taxon>Roseobacteraceae</taxon>
        <taxon>Loktanella</taxon>
    </lineage>
</organism>
<dbReference type="InterPro" id="IPR012902">
    <property type="entry name" value="N_methyl_site"/>
</dbReference>
<keyword evidence="4" id="KW-0997">Cell inner membrane</keyword>
<feature type="transmembrane region" description="Helical" evidence="9">
    <location>
        <begin position="12"/>
        <end position="33"/>
    </location>
</feature>
<evidence type="ECO:0000256" key="2">
    <source>
        <dbReference type="ARBA" id="ARBA00022475"/>
    </source>
</evidence>
<feature type="region of interest" description="Disordered" evidence="8">
    <location>
        <begin position="168"/>
        <end position="204"/>
    </location>
</feature>
<evidence type="ECO:0000313" key="10">
    <source>
        <dbReference type="EMBL" id="SFL67561.1"/>
    </source>
</evidence>
<feature type="compositionally biased region" description="Low complexity" evidence="8">
    <location>
        <begin position="192"/>
        <end position="204"/>
    </location>
</feature>
<protein>
    <submittedName>
        <fullName evidence="10">General secretion pathway protein J</fullName>
    </submittedName>
</protein>
<gene>
    <name evidence="10" type="ORF">SAMN04488004_14014</name>
</gene>
<dbReference type="GO" id="GO:0005886">
    <property type="term" value="C:plasma membrane"/>
    <property type="evidence" value="ECO:0007669"/>
    <property type="project" value="UniProtKB-SubCell"/>
</dbReference>
<name>A0A1I4JMP6_9RHOB</name>
<dbReference type="RefSeq" id="WP_175499488.1">
    <property type="nucleotide sequence ID" value="NZ_FOTF01000040.1"/>
</dbReference>
<dbReference type="PANTHER" id="PTHR39583:SF2">
    <property type="entry name" value="TYPE II SECRETION SYSTEM PROTEIN J"/>
    <property type="match status" value="1"/>
</dbReference>
<dbReference type="SUPFAM" id="SSF54523">
    <property type="entry name" value="Pili subunits"/>
    <property type="match status" value="1"/>
</dbReference>
<keyword evidence="11" id="KW-1185">Reference proteome</keyword>
<sequence>MTQRDSVAGLTLVEMLVALVLFAMVGIASFTTLDTIIRVRDRTEGRLENLAQIDRALQLFSRDLTQSVPGGITGDGTTLTVYRGAKPALIWQMQDGTLTRQAQSSAAEAALIQSLLAVADAQFRFVDSEGAWFQIWPNDQEAPALRGVEMALDLGPTQGVLLRLAQVPDATPDRRDTNPLSAFSGSADTSLPVDAAPEPAVDAN</sequence>
<dbReference type="Pfam" id="PF07963">
    <property type="entry name" value="N_methyl"/>
    <property type="match status" value="1"/>
</dbReference>
<evidence type="ECO:0000313" key="11">
    <source>
        <dbReference type="Proteomes" id="UP000199550"/>
    </source>
</evidence>
<evidence type="ECO:0000256" key="5">
    <source>
        <dbReference type="ARBA" id="ARBA00022692"/>
    </source>
</evidence>
<evidence type="ECO:0000256" key="6">
    <source>
        <dbReference type="ARBA" id="ARBA00022989"/>
    </source>
</evidence>
<reference evidence="11" key="1">
    <citation type="submission" date="2016-10" db="EMBL/GenBank/DDBJ databases">
        <authorList>
            <person name="Varghese N."/>
            <person name="Submissions S."/>
        </authorList>
    </citation>
    <scope>NUCLEOTIDE SEQUENCE [LARGE SCALE GENOMIC DNA]</scope>
    <source>
        <strain evidence="11">DSM 16199</strain>
    </source>
</reference>
<comment type="subcellular location">
    <subcellularLocation>
        <location evidence="1">Cell inner membrane</location>
        <topology evidence="1">Single-pass membrane protein</topology>
    </subcellularLocation>
</comment>
<feature type="compositionally biased region" description="Polar residues" evidence="8">
    <location>
        <begin position="178"/>
        <end position="189"/>
    </location>
</feature>
<proteinExistence type="predicted"/>